<evidence type="ECO:0000256" key="6">
    <source>
        <dbReference type="ARBA" id="ARBA00022840"/>
    </source>
</evidence>
<feature type="region of interest" description="Disordered" evidence="9">
    <location>
        <begin position="240"/>
        <end position="279"/>
    </location>
</feature>
<dbReference type="AlphaFoldDB" id="A0A7S3ZP37"/>
<dbReference type="GO" id="GO:0004386">
    <property type="term" value="F:helicase activity"/>
    <property type="evidence" value="ECO:0007669"/>
    <property type="project" value="UniProtKB-KW"/>
</dbReference>
<dbReference type="GO" id="GO:0005524">
    <property type="term" value="F:ATP binding"/>
    <property type="evidence" value="ECO:0007669"/>
    <property type="project" value="UniProtKB-KW"/>
</dbReference>
<protein>
    <recommendedName>
        <fullName evidence="15">Chromatin-remodeling ATPase INO80</fullName>
    </recommendedName>
</protein>
<dbReference type="FunFam" id="3.40.50.10810:FF:000015">
    <property type="entry name" value="lymphoid-specific helicase isoform X1"/>
    <property type="match status" value="1"/>
</dbReference>
<dbReference type="Gene3D" id="3.40.50.300">
    <property type="entry name" value="P-loop containing nucleotide triphosphate hydrolases"/>
    <property type="match status" value="1"/>
</dbReference>
<evidence type="ECO:0000259" key="11">
    <source>
        <dbReference type="PROSITE" id="PS51194"/>
    </source>
</evidence>
<feature type="region of interest" description="Disordered" evidence="9">
    <location>
        <begin position="904"/>
        <end position="932"/>
    </location>
</feature>
<accession>A0A7S3ZP37</accession>
<keyword evidence="7" id="KW-0175">Coiled coil</keyword>
<evidence type="ECO:0000256" key="7">
    <source>
        <dbReference type="ARBA" id="ARBA00023054"/>
    </source>
</evidence>
<evidence type="ECO:0000256" key="5">
    <source>
        <dbReference type="ARBA" id="ARBA00022806"/>
    </source>
</evidence>
<feature type="domain" description="Helicase C-terminal" evidence="11">
    <location>
        <begin position="662"/>
        <end position="829"/>
    </location>
</feature>
<evidence type="ECO:0000256" key="1">
    <source>
        <dbReference type="ARBA" id="ARBA00004123"/>
    </source>
</evidence>
<dbReference type="EMBL" id="CAKKNE010000001">
    <property type="protein sequence ID" value="CAH0366416.1"/>
    <property type="molecule type" value="Genomic_DNA"/>
</dbReference>
<dbReference type="OrthoDB" id="448448at2759"/>
<dbReference type="SMART" id="SM00490">
    <property type="entry name" value="HELICc"/>
    <property type="match status" value="1"/>
</dbReference>
<comment type="similarity">
    <text evidence="2">Belongs to the SNF2/RAD54 helicase family.</text>
</comment>
<keyword evidence="3" id="KW-0547">Nucleotide-binding</keyword>
<organism evidence="12">
    <name type="scientific">Pelagomonas calceolata</name>
    <dbReference type="NCBI Taxonomy" id="35677"/>
    <lineage>
        <taxon>Eukaryota</taxon>
        <taxon>Sar</taxon>
        <taxon>Stramenopiles</taxon>
        <taxon>Ochrophyta</taxon>
        <taxon>Pelagophyceae</taxon>
        <taxon>Pelagomonadales</taxon>
        <taxon>Pelagomonadaceae</taxon>
        <taxon>Pelagomonas</taxon>
    </lineage>
</organism>
<evidence type="ECO:0000313" key="12">
    <source>
        <dbReference type="EMBL" id="CAE0689326.1"/>
    </source>
</evidence>
<keyword evidence="5" id="KW-0347">Helicase</keyword>
<gene>
    <name evidence="12" type="ORF">PCAL00307_LOCUS4760</name>
    <name evidence="13" type="ORF">PECAL_1P29080</name>
</gene>
<dbReference type="Pfam" id="PF00176">
    <property type="entry name" value="SNF2-rel_dom"/>
    <property type="match status" value="1"/>
</dbReference>
<dbReference type="PANTHER" id="PTHR10799">
    <property type="entry name" value="SNF2/RAD54 HELICASE FAMILY"/>
    <property type="match status" value="1"/>
</dbReference>
<dbReference type="PROSITE" id="PS51194">
    <property type="entry name" value="HELICASE_CTER"/>
    <property type="match status" value="1"/>
</dbReference>
<keyword evidence="14" id="KW-1185">Reference proteome</keyword>
<comment type="subcellular location">
    <subcellularLocation>
        <location evidence="1">Nucleus</location>
    </subcellularLocation>
</comment>
<dbReference type="GO" id="GO:0005634">
    <property type="term" value="C:nucleus"/>
    <property type="evidence" value="ECO:0007669"/>
    <property type="project" value="UniProtKB-SubCell"/>
</dbReference>
<keyword evidence="4" id="KW-0378">Hydrolase</keyword>
<name>A0A7S3ZP37_9STRA</name>
<feature type="region of interest" description="Disordered" evidence="9">
    <location>
        <begin position="952"/>
        <end position="971"/>
    </location>
</feature>
<dbReference type="InterPro" id="IPR038718">
    <property type="entry name" value="SNF2-like_sf"/>
</dbReference>
<keyword evidence="6" id="KW-0067">ATP-binding</keyword>
<dbReference type="EMBL" id="HBIW01005762">
    <property type="protein sequence ID" value="CAE0689326.1"/>
    <property type="molecule type" value="Transcribed_RNA"/>
</dbReference>
<dbReference type="CDD" id="cd18793">
    <property type="entry name" value="SF2_C_SNF"/>
    <property type="match status" value="1"/>
</dbReference>
<dbReference type="InterPro" id="IPR000330">
    <property type="entry name" value="SNF2_N"/>
</dbReference>
<dbReference type="SMART" id="SM00487">
    <property type="entry name" value="DEXDc"/>
    <property type="match status" value="1"/>
</dbReference>
<feature type="domain" description="Helicase ATP-binding" evidence="10">
    <location>
        <begin position="322"/>
        <end position="514"/>
    </location>
</feature>
<dbReference type="InterPro" id="IPR001650">
    <property type="entry name" value="Helicase_C-like"/>
</dbReference>
<dbReference type="InterPro" id="IPR014001">
    <property type="entry name" value="Helicase_ATP-bd"/>
</dbReference>
<evidence type="ECO:0000256" key="9">
    <source>
        <dbReference type="SAM" id="MobiDB-lite"/>
    </source>
</evidence>
<feature type="compositionally biased region" description="Basic and acidic residues" evidence="9">
    <location>
        <begin position="240"/>
        <end position="257"/>
    </location>
</feature>
<dbReference type="GO" id="GO:0016787">
    <property type="term" value="F:hydrolase activity"/>
    <property type="evidence" value="ECO:0007669"/>
    <property type="project" value="UniProtKB-KW"/>
</dbReference>
<dbReference type="Pfam" id="PF00271">
    <property type="entry name" value="Helicase_C"/>
    <property type="match status" value="1"/>
</dbReference>
<evidence type="ECO:0000256" key="4">
    <source>
        <dbReference type="ARBA" id="ARBA00022801"/>
    </source>
</evidence>
<dbReference type="PROSITE" id="PS51192">
    <property type="entry name" value="HELICASE_ATP_BIND_1"/>
    <property type="match status" value="1"/>
</dbReference>
<dbReference type="InterPro" id="IPR027417">
    <property type="entry name" value="P-loop_NTPase"/>
</dbReference>
<evidence type="ECO:0000256" key="2">
    <source>
        <dbReference type="ARBA" id="ARBA00007025"/>
    </source>
</evidence>
<dbReference type="Proteomes" id="UP000789595">
    <property type="component" value="Unassembled WGS sequence"/>
</dbReference>
<proteinExistence type="inferred from homology"/>
<sequence length="971" mass="110727">MASDGDQTRARGAEFTTKPLFMVTRRHQQWQQPQDCPLLIERVDDVQETPSDFTSFQRQGLRQLQQNASRTQLGQPYPLPDPQNARFPPWFASLPSHDVLDVDQYHAPWRHPHKCKETRALEREERRRRTDQEDWRRRTQAKFMRQLLAHREDVMKRGRATRADAARCARGCKQKLAQEERGREAEETRTARKRLQALRAHDMASYAKLVEEAKNHRLKFLLEQTDGYIRQITSQVSSLRREEEGLERRAKERKAAKEGTSLDTEEKREENGFAIDNDEEHRDATKDYYKVTHAVGEEVRQPKCLVGGRLKEYQLAGLTWLVSLHNNRLNGILADEMGLGKTIQTIALLAHLLERGVPGPFLVVAPLSTLSNWSHEFAKWAPAMTVLTYKGPPSARKEAQKELASLYTNDAGRRRRGGVAAAAAAREASKQGSRQLNVLLTTYEYVMRDRAVLRRVGWEYIVVDEGHRMKNASSKFAQTLGNMYTAKRRLLLTGTPLQNSLPELWALLNFLLPSIFSSVDTFEGWFNKPFSQFGSHGSEEEAVGLAHEERMLVIHRLHEVLRPFVLRRVKSAVLGQLPEKVEKVLRVDLTAWQQVLYEQIRQTGVQKRDSPRNGDVAAPPISRGLNNVLMQLRKVCNHPFLFRSDAWTVDESLIRSSGKFLLLDSMLPKLKAAGHRVLLFSQMTALMDLLEDFFRYRSYEFLRLDGSTAADERERRMARFNDPSSPAFVFLLSTRAGGLGLNLASADTVVIFDSDWNPMMDAQAQDRAHRIGQKNDVRVFRLCSTSPVEERILQRATDKLNMNSLVVEAGQFSRDSKADERRQMVEELLKEYQEPSDESNDEDKKDNIRDDLCEAMAASSDEIALYRSVDARREALTPYSNEEVPAWVRAGCDGADAAALERAQAKTQSRSDFGDFSGDPSQRRARSKKRDYAGMSDRSFMKLIQGGASVGYEPVGSDDGAMRIKLKKRRP</sequence>
<dbReference type="SUPFAM" id="SSF52540">
    <property type="entry name" value="P-loop containing nucleoside triphosphate hydrolases"/>
    <property type="match status" value="2"/>
</dbReference>
<reference evidence="13" key="2">
    <citation type="submission" date="2021-11" db="EMBL/GenBank/DDBJ databases">
        <authorList>
            <consortium name="Genoscope - CEA"/>
            <person name="William W."/>
        </authorList>
    </citation>
    <scope>NUCLEOTIDE SEQUENCE</scope>
</reference>
<dbReference type="InterPro" id="IPR049730">
    <property type="entry name" value="SNF2/RAD54-like_C"/>
</dbReference>
<dbReference type="Gene3D" id="3.40.50.10810">
    <property type="entry name" value="Tandem AAA-ATPase domain"/>
    <property type="match status" value="1"/>
</dbReference>
<keyword evidence="8" id="KW-0539">Nucleus</keyword>
<evidence type="ECO:0000313" key="13">
    <source>
        <dbReference type="EMBL" id="CAH0366416.1"/>
    </source>
</evidence>
<evidence type="ECO:0000256" key="3">
    <source>
        <dbReference type="ARBA" id="ARBA00022741"/>
    </source>
</evidence>
<evidence type="ECO:0008006" key="15">
    <source>
        <dbReference type="Google" id="ProtNLM"/>
    </source>
</evidence>
<evidence type="ECO:0000259" key="10">
    <source>
        <dbReference type="PROSITE" id="PS51192"/>
    </source>
</evidence>
<evidence type="ECO:0000313" key="14">
    <source>
        <dbReference type="Proteomes" id="UP000789595"/>
    </source>
</evidence>
<reference evidence="12" key="1">
    <citation type="submission" date="2021-01" db="EMBL/GenBank/DDBJ databases">
        <authorList>
            <person name="Corre E."/>
            <person name="Pelletier E."/>
            <person name="Niang G."/>
            <person name="Scheremetjew M."/>
            <person name="Finn R."/>
            <person name="Kale V."/>
            <person name="Holt S."/>
            <person name="Cochrane G."/>
            <person name="Meng A."/>
            <person name="Brown T."/>
            <person name="Cohen L."/>
        </authorList>
    </citation>
    <scope>NUCLEOTIDE SEQUENCE</scope>
    <source>
        <strain evidence="12">CCMP1756</strain>
    </source>
</reference>
<evidence type="ECO:0000256" key="8">
    <source>
        <dbReference type="ARBA" id="ARBA00023242"/>
    </source>
</evidence>